<keyword evidence="2" id="KW-0929">Antimicrobial</keyword>
<dbReference type="AlphaFoldDB" id="A0A8T1RID1"/>
<dbReference type="GO" id="GO:0050832">
    <property type="term" value="P:defense response to fungus"/>
    <property type="evidence" value="ECO:0007669"/>
    <property type="project" value="UniProtKB-KW"/>
</dbReference>
<gene>
    <name evidence="7" type="ORF">CIPAW_01G028500</name>
    <name evidence="8" type="ORF">I3842_01G029300</name>
</gene>
<dbReference type="Pfam" id="PF07333">
    <property type="entry name" value="SLR1-BP"/>
    <property type="match status" value="1"/>
</dbReference>
<accession>A0A8T1RID1</accession>
<keyword evidence="6" id="KW-0732">Signal</keyword>
<proteinExistence type="inferred from homology"/>
<sequence length="78" mass="9179">MVTIKNIAVRLALFFLVFVALFAPHECKKCEKILRHNGFCMLQACDYWCKIEHRDQSARGYCITKPRRNCMCSFPCPY</sequence>
<dbReference type="Proteomes" id="UP000811609">
    <property type="component" value="Chromosome 1"/>
</dbReference>
<evidence type="ECO:0000256" key="3">
    <source>
        <dbReference type="ARBA" id="ARBA00022577"/>
    </source>
</evidence>
<feature type="chain" id="PRO_5035852084" evidence="6">
    <location>
        <begin position="28"/>
        <end position="78"/>
    </location>
</feature>
<evidence type="ECO:0000256" key="4">
    <source>
        <dbReference type="ARBA" id="ARBA00022821"/>
    </source>
</evidence>
<comment type="similarity">
    <text evidence="1">Belongs to the DEFL family.</text>
</comment>
<feature type="signal peptide" evidence="6">
    <location>
        <begin position="1"/>
        <end position="27"/>
    </location>
</feature>
<keyword evidence="5" id="KW-1015">Disulfide bond</keyword>
<name>A0A8T1RID1_CARIL</name>
<evidence type="ECO:0000256" key="2">
    <source>
        <dbReference type="ARBA" id="ARBA00022529"/>
    </source>
</evidence>
<dbReference type="Proteomes" id="UP000811246">
    <property type="component" value="Chromosome 1"/>
</dbReference>
<evidence type="ECO:0000256" key="1">
    <source>
        <dbReference type="ARBA" id="ARBA00006722"/>
    </source>
</evidence>
<evidence type="ECO:0000313" key="8">
    <source>
        <dbReference type="EMBL" id="KAG6729429.1"/>
    </source>
</evidence>
<dbReference type="GO" id="GO:0031640">
    <property type="term" value="P:killing of cells of another organism"/>
    <property type="evidence" value="ECO:0007669"/>
    <property type="project" value="UniProtKB-KW"/>
</dbReference>
<keyword evidence="4" id="KW-0611">Plant defense</keyword>
<keyword evidence="9" id="KW-1185">Reference proteome</keyword>
<evidence type="ECO:0000256" key="6">
    <source>
        <dbReference type="SAM" id="SignalP"/>
    </source>
</evidence>
<evidence type="ECO:0000313" key="7">
    <source>
        <dbReference type="EMBL" id="KAG6666389.1"/>
    </source>
</evidence>
<dbReference type="EMBL" id="CM031825">
    <property type="protein sequence ID" value="KAG6729429.1"/>
    <property type="molecule type" value="Genomic_DNA"/>
</dbReference>
<dbReference type="InterPro" id="IPR010851">
    <property type="entry name" value="DEFL"/>
</dbReference>
<reference evidence="7" key="1">
    <citation type="submission" date="2020-12" db="EMBL/GenBank/DDBJ databases">
        <title>WGS assembly of Carya illinoinensis cv. Pawnee.</title>
        <authorList>
            <person name="Platts A."/>
            <person name="Shu S."/>
            <person name="Wright S."/>
            <person name="Barry K."/>
            <person name="Edger P."/>
            <person name="Pires J.C."/>
            <person name="Schmutz J."/>
        </authorList>
    </citation>
    <scope>NUCLEOTIDE SEQUENCE</scope>
    <source>
        <tissue evidence="7">Leaf</tissue>
    </source>
</reference>
<reference evidence="8" key="2">
    <citation type="submission" date="2021-01" db="EMBL/GenBank/DDBJ databases">
        <authorList>
            <person name="Lovell J.T."/>
            <person name="Bentley N."/>
            <person name="Bhattarai G."/>
            <person name="Jenkins J.W."/>
            <person name="Sreedasyam A."/>
            <person name="Alarcon Y."/>
            <person name="Bock C."/>
            <person name="Boston L."/>
            <person name="Carlson J."/>
            <person name="Cervantes K."/>
            <person name="Clermont K."/>
            <person name="Krom N."/>
            <person name="Kubenka K."/>
            <person name="Mamidi S."/>
            <person name="Mattison C."/>
            <person name="Monteros M."/>
            <person name="Pisani C."/>
            <person name="Plott C."/>
            <person name="Rajasekar S."/>
            <person name="Rhein H.S."/>
            <person name="Rohla C."/>
            <person name="Song M."/>
            <person name="Hilaire R.S."/>
            <person name="Shu S."/>
            <person name="Wells L."/>
            <person name="Wang X."/>
            <person name="Webber J."/>
            <person name="Heerema R.J."/>
            <person name="Klein P."/>
            <person name="Conner P."/>
            <person name="Grauke L."/>
            <person name="Grimwood J."/>
            <person name="Schmutz J."/>
            <person name="Randall J.J."/>
        </authorList>
    </citation>
    <scope>NUCLEOTIDE SEQUENCE</scope>
    <source>
        <tissue evidence="8">Leaf</tissue>
    </source>
</reference>
<protein>
    <submittedName>
        <fullName evidence="7">Uncharacterized protein</fullName>
    </submittedName>
</protein>
<evidence type="ECO:0000313" key="9">
    <source>
        <dbReference type="Proteomes" id="UP000811609"/>
    </source>
</evidence>
<dbReference type="EMBL" id="CM031809">
    <property type="protein sequence ID" value="KAG6666389.1"/>
    <property type="molecule type" value="Genomic_DNA"/>
</dbReference>
<evidence type="ECO:0000256" key="5">
    <source>
        <dbReference type="ARBA" id="ARBA00023157"/>
    </source>
</evidence>
<keyword evidence="3" id="KW-0295">Fungicide</keyword>
<organism evidence="7 9">
    <name type="scientific">Carya illinoinensis</name>
    <name type="common">Pecan</name>
    <dbReference type="NCBI Taxonomy" id="32201"/>
    <lineage>
        <taxon>Eukaryota</taxon>
        <taxon>Viridiplantae</taxon>
        <taxon>Streptophyta</taxon>
        <taxon>Embryophyta</taxon>
        <taxon>Tracheophyta</taxon>
        <taxon>Spermatophyta</taxon>
        <taxon>Magnoliopsida</taxon>
        <taxon>eudicotyledons</taxon>
        <taxon>Gunneridae</taxon>
        <taxon>Pentapetalae</taxon>
        <taxon>rosids</taxon>
        <taxon>fabids</taxon>
        <taxon>Fagales</taxon>
        <taxon>Juglandaceae</taxon>
        <taxon>Carya</taxon>
    </lineage>
</organism>
<comment type="caution">
    <text evidence="7">The sequence shown here is derived from an EMBL/GenBank/DDBJ whole genome shotgun (WGS) entry which is preliminary data.</text>
</comment>